<dbReference type="SUPFAM" id="SSF53790">
    <property type="entry name" value="Tetrapyrrole methylase"/>
    <property type="match status" value="1"/>
</dbReference>
<dbReference type="STRING" id="410359.Pcal_1440"/>
<dbReference type="Pfam" id="PF00590">
    <property type="entry name" value="TP_methylase"/>
    <property type="match status" value="1"/>
</dbReference>
<protein>
    <recommendedName>
        <fullName evidence="1">uroporphyrinogen-III C-methyltransferase</fullName>
        <ecNumber evidence="1">2.1.1.107</ecNumber>
    </recommendedName>
</protein>
<dbReference type="Proteomes" id="UP000001431">
    <property type="component" value="Chromosome"/>
</dbReference>
<evidence type="ECO:0000313" key="5">
    <source>
        <dbReference type="EMBL" id="ABO08860.1"/>
    </source>
</evidence>
<accession>A3MW43</accession>
<dbReference type="PANTHER" id="PTHR45790:SF3">
    <property type="entry name" value="S-ADENOSYL-L-METHIONINE-DEPENDENT UROPORPHYRINOGEN III METHYLTRANSFERASE, CHLOROPLASTIC"/>
    <property type="match status" value="1"/>
</dbReference>
<dbReference type="AlphaFoldDB" id="A3MW43"/>
<dbReference type="KEGG" id="pcl:Pcal_1440"/>
<dbReference type="GO" id="GO:0032259">
    <property type="term" value="P:methylation"/>
    <property type="evidence" value="ECO:0007669"/>
    <property type="project" value="UniProtKB-KW"/>
</dbReference>
<organism evidence="5 6">
    <name type="scientific">Pyrobaculum calidifontis (strain DSM 21063 / JCM 11548 / VA1)</name>
    <dbReference type="NCBI Taxonomy" id="410359"/>
    <lineage>
        <taxon>Archaea</taxon>
        <taxon>Thermoproteota</taxon>
        <taxon>Thermoprotei</taxon>
        <taxon>Thermoproteales</taxon>
        <taxon>Thermoproteaceae</taxon>
        <taxon>Pyrobaculum</taxon>
    </lineage>
</organism>
<gene>
    <name evidence="5" type="ordered locus">Pcal_1440</name>
</gene>
<evidence type="ECO:0000259" key="4">
    <source>
        <dbReference type="Pfam" id="PF00590"/>
    </source>
</evidence>
<evidence type="ECO:0000256" key="1">
    <source>
        <dbReference type="ARBA" id="ARBA00012162"/>
    </source>
</evidence>
<evidence type="ECO:0000313" key="6">
    <source>
        <dbReference type="Proteomes" id="UP000001431"/>
    </source>
</evidence>
<dbReference type="InterPro" id="IPR014777">
    <property type="entry name" value="4pyrrole_Mease_sub1"/>
</dbReference>
<sequence length="215" mass="23442">MLYIVGVGPGDKELLTLKAVKILQRADVVAYGDLVPEEVVEEFAPQAERVKIGHRHKDHDEVVARLLEVAREKNVVLLKNGDPTVFGRAHQICRMARAAGVPCEIVPGVSSFTAASALGGVELTDGVALRHVALLSYPHVDEEVLKSVRADVYVIFMMGDRLSQVAELVKKVCGKAVEVYVCSRISLGGTCLPLEKVEKVEKPLLVIVRKCWSPP</sequence>
<dbReference type="EMBL" id="CP000561">
    <property type="protein sequence ID" value="ABO08860.1"/>
    <property type="molecule type" value="Genomic_DNA"/>
</dbReference>
<dbReference type="GO" id="GO:0019354">
    <property type="term" value="P:siroheme biosynthetic process"/>
    <property type="evidence" value="ECO:0007669"/>
    <property type="project" value="TreeGrafter"/>
</dbReference>
<evidence type="ECO:0000256" key="3">
    <source>
        <dbReference type="RuleBase" id="RU003960"/>
    </source>
</evidence>
<keyword evidence="3 5" id="KW-0489">Methyltransferase</keyword>
<keyword evidence="2" id="KW-0627">Porphyrin biosynthesis</keyword>
<comment type="similarity">
    <text evidence="3">Belongs to the precorrin methyltransferase family.</text>
</comment>
<dbReference type="InterPro" id="IPR035996">
    <property type="entry name" value="4pyrrol_Methylase_sf"/>
</dbReference>
<dbReference type="RefSeq" id="WP_011850118.1">
    <property type="nucleotide sequence ID" value="NC_009073.1"/>
</dbReference>
<dbReference type="HOGENOM" id="CLU_011276_7_2_2"/>
<dbReference type="GO" id="GO:0004851">
    <property type="term" value="F:uroporphyrin-III C-methyltransferase activity"/>
    <property type="evidence" value="ECO:0007669"/>
    <property type="project" value="UniProtKB-EC"/>
</dbReference>
<dbReference type="GeneID" id="4908340"/>
<reference evidence="5" key="1">
    <citation type="submission" date="2007-02" db="EMBL/GenBank/DDBJ databases">
        <title>Complete sequence of Pyrobaculum calidifontis JCM 11548.</title>
        <authorList>
            <consortium name="US DOE Joint Genome Institute"/>
            <person name="Copeland A."/>
            <person name="Lucas S."/>
            <person name="Lapidus A."/>
            <person name="Barry K."/>
            <person name="Glavina del Rio T."/>
            <person name="Dalin E."/>
            <person name="Tice H."/>
            <person name="Pitluck S."/>
            <person name="Chain P."/>
            <person name="Malfatti S."/>
            <person name="Shin M."/>
            <person name="Vergez L."/>
            <person name="Schmutz J."/>
            <person name="Larimer F."/>
            <person name="Land M."/>
            <person name="Hauser L."/>
            <person name="Kyrpides N."/>
            <person name="Mikhailova N."/>
            <person name="Cozen A.E."/>
            <person name="Fitz-Gibbon S.T."/>
            <person name="House C.H."/>
            <person name="Saltikov C."/>
            <person name="Lowe T.M."/>
            <person name="Richardson P."/>
        </authorList>
    </citation>
    <scope>NUCLEOTIDE SEQUENCE [LARGE SCALE GENOMIC DNA]</scope>
    <source>
        <strain evidence="5">JCM 11548</strain>
    </source>
</reference>
<dbReference type="PANTHER" id="PTHR45790">
    <property type="entry name" value="SIROHEME SYNTHASE-RELATED"/>
    <property type="match status" value="1"/>
</dbReference>
<dbReference type="PROSITE" id="PS00840">
    <property type="entry name" value="SUMT_2"/>
    <property type="match status" value="1"/>
</dbReference>
<dbReference type="InterPro" id="IPR000878">
    <property type="entry name" value="4pyrrol_Mease"/>
</dbReference>
<name>A3MW43_PYRCJ</name>
<dbReference type="eggNOG" id="arCOG00649">
    <property type="taxonomic scope" value="Archaea"/>
</dbReference>
<proteinExistence type="inferred from homology"/>
<dbReference type="InterPro" id="IPR003043">
    <property type="entry name" value="Uropor_MeTrfase_CS"/>
</dbReference>
<keyword evidence="6" id="KW-1185">Reference proteome</keyword>
<feature type="domain" description="Tetrapyrrole methylase" evidence="4">
    <location>
        <begin position="1"/>
        <end position="186"/>
    </location>
</feature>
<dbReference type="EC" id="2.1.1.107" evidence="1"/>
<dbReference type="Gene3D" id="3.40.1010.10">
    <property type="entry name" value="Cobalt-precorrin-4 Transmethylase, Domain 1"/>
    <property type="match status" value="1"/>
</dbReference>
<evidence type="ECO:0000256" key="2">
    <source>
        <dbReference type="ARBA" id="ARBA00023244"/>
    </source>
</evidence>
<keyword evidence="3" id="KW-0808">Transferase</keyword>
<dbReference type="InterPro" id="IPR050161">
    <property type="entry name" value="Siro_Cobalamin_biosynth"/>
</dbReference>